<dbReference type="EMBL" id="BMUB01000001">
    <property type="protein sequence ID" value="GGU56215.1"/>
    <property type="molecule type" value="Genomic_DNA"/>
</dbReference>
<accession>A0A8H9LHQ0</accession>
<evidence type="ECO:0000259" key="4">
    <source>
        <dbReference type="Pfam" id="PF08241"/>
    </source>
</evidence>
<keyword evidence="3 6" id="KW-0808">Transferase</keyword>
<dbReference type="GeneID" id="97483507"/>
<dbReference type="PANTHER" id="PTHR44942:SF4">
    <property type="entry name" value="METHYLTRANSFERASE TYPE 11 DOMAIN-CONTAINING PROTEIN"/>
    <property type="match status" value="1"/>
</dbReference>
<dbReference type="InterPro" id="IPR013216">
    <property type="entry name" value="Methyltransf_11"/>
</dbReference>
<evidence type="ECO:0000256" key="3">
    <source>
        <dbReference type="ARBA" id="ARBA00022679"/>
    </source>
</evidence>
<proteinExistence type="inferred from homology"/>
<keyword evidence="2 6" id="KW-0489">Methyltransferase</keyword>
<dbReference type="GO" id="GO:0032259">
    <property type="term" value="P:methylation"/>
    <property type="evidence" value="ECO:0007669"/>
    <property type="project" value="UniProtKB-KW"/>
</dbReference>
<comment type="similarity">
    <text evidence="1">Belongs to the methyltransferase superfamily.</text>
</comment>
<dbReference type="GO" id="GO:0008757">
    <property type="term" value="F:S-adenosylmethionine-dependent methyltransferase activity"/>
    <property type="evidence" value="ECO:0007669"/>
    <property type="project" value="InterPro"/>
</dbReference>
<dbReference type="Gene3D" id="3.40.50.150">
    <property type="entry name" value="Vaccinia Virus protein VP39"/>
    <property type="match status" value="1"/>
</dbReference>
<reference evidence="5" key="5">
    <citation type="submission" date="2020-09" db="EMBL/GenBank/DDBJ databases">
        <authorList>
            <person name="Sun Q."/>
            <person name="Ohkuma M."/>
        </authorList>
    </citation>
    <scope>NUCLEOTIDE SEQUENCE</scope>
    <source>
        <strain evidence="5">JCM 4434</strain>
    </source>
</reference>
<dbReference type="Proteomes" id="UP000610124">
    <property type="component" value="Unassembled WGS sequence"/>
</dbReference>
<evidence type="ECO:0000256" key="1">
    <source>
        <dbReference type="ARBA" id="ARBA00008361"/>
    </source>
</evidence>
<dbReference type="InterPro" id="IPR029063">
    <property type="entry name" value="SAM-dependent_MTases_sf"/>
</dbReference>
<feature type="domain" description="Methyltransferase type 11" evidence="4">
    <location>
        <begin position="74"/>
        <end position="174"/>
    </location>
</feature>
<dbReference type="InterPro" id="IPR051052">
    <property type="entry name" value="Diverse_substrate_MTase"/>
</dbReference>
<name>A0A1E7MXZ7_KITAU</name>
<dbReference type="Proteomes" id="UP000037395">
    <property type="component" value="Unassembled WGS sequence"/>
</dbReference>
<keyword evidence="7" id="KW-1185">Reference proteome</keyword>
<dbReference type="OrthoDB" id="9769602at2"/>
<comment type="caution">
    <text evidence="6">The sequence shown here is derived from an EMBL/GenBank/DDBJ whole genome shotgun (WGS) entry which is preliminary data.</text>
</comment>
<dbReference type="RefSeq" id="WP_030283446.1">
    <property type="nucleotide sequence ID" value="NZ_BMUB01000001.1"/>
</dbReference>
<reference evidence="6 7" key="2">
    <citation type="submission" date="2014-07" db="EMBL/GenBank/DDBJ databases">
        <authorList>
            <person name="Zhang J.E."/>
            <person name="Yang H."/>
            <person name="Guo J."/>
            <person name="Deng Z."/>
            <person name="Luo H."/>
            <person name="Luo M."/>
            <person name="Zhao B."/>
        </authorList>
    </citation>
    <scope>NUCLEOTIDE SEQUENCE [LARGE SCALE GENOMIC DNA]</scope>
    <source>
        <strain evidence="6">ATCC 10762</strain>
        <strain evidence="7">ATCC 10762 / DSM 40127 / CCM 3239 / JCM 4008 / LMG 5968 / NBRC 12843 / NCIMB 8234 / A-377</strain>
    </source>
</reference>
<reference evidence="5" key="1">
    <citation type="journal article" date="2014" name="Int. J. Syst. Evol. Microbiol.">
        <title>Complete genome sequence of Corynebacterium casei LMG S-19264T (=DSM 44701T), isolated from a smear-ripened cheese.</title>
        <authorList>
            <consortium name="US DOE Joint Genome Institute (JGI-PGF)"/>
            <person name="Walter F."/>
            <person name="Albersmeier A."/>
            <person name="Kalinowski J."/>
            <person name="Ruckert C."/>
        </authorList>
    </citation>
    <scope>NUCLEOTIDE SEQUENCE</scope>
    <source>
        <strain evidence="5">JCM 4434</strain>
    </source>
</reference>
<reference evidence="6" key="3">
    <citation type="submission" date="2016-08" db="EMBL/GenBank/DDBJ databases">
        <title>Sequencing, Assembly and Comparative Genomics of S. aureofaciens ATCC 10762.</title>
        <authorList>
            <person name="Gradnigo J.S."/>
            <person name="Johnson N."/>
            <person name="Somerville G.A."/>
        </authorList>
    </citation>
    <scope>NUCLEOTIDE SEQUENCE [LARGE SCALE GENOMIC DNA]</scope>
    <source>
        <strain evidence="6">ATCC 10762</strain>
    </source>
</reference>
<dbReference type="CDD" id="cd02440">
    <property type="entry name" value="AdoMet_MTases"/>
    <property type="match status" value="1"/>
</dbReference>
<sequence length="271" mass="29996">MNQDPIPPTVRRTYGAEDLSKAASFGGGFINFGDWQGIDLTALTPEDRVRSQEQLYRRVLRAFPEPRERLRLAEVGCGRGLGAALALREFRFASVTGVDIHPDQVERARAVNARAQATYPDRLAYTIGSADELPFHDASLDGVYSVEAAQHFRRLSGFAREAARVLRPGGRLVVTTFFATPGDEITERLKLLLASFADGLDVPHTLNGFTTDLTNASFTDVTTETIGPDVWPGLDRYLADTVPTDHWTRNFLPAWRHGLLDYHLITATRAA</sequence>
<accession>A0A1E7MXZ7</accession>
<evidence type="ECO:0000256" key="2">
    <source>
        <dbReference type="ARBA" id="ARBA00022603"/>
    </source>
</evidence>
<protein>
    <submittedName>
        <fullName evidence="6">Methyltransferase</fullName>
    </submittedName>
</protein>
<dbReference type="AlphaFoldDB" id="A0A1E7MXZ7"/>
<evidence type="ECO:0000313" key="5">
    <source>
        <dbReference type="EMBL" id="GGU56215.1"/>
    </source>
</evidence>
<dbReference type="PANTHER" id="PTHR44942">
    <property type="entry name" value="METHYLTRANSF_11 DOMAIN-CONTAINING PROTEIN"/>
    <property type="match status" value="1"/>
</dbReference>
<dbReference type="EMBL" id="JPRF03000076">
    <property type="protein sequence ID" value="OEV33113.1"/>
    <property type="molecule type" value="Genomic_DNA"/>
</dbReference>
<evidence type="ECO:0000313" key="6">
    <source>
        <dbReference type="EMBL" id="OEV33113.1"/>
    </source>
</evidence>
<dbReference type="Pfam" id="PF08241">
    <property type="entry name" value="Methyltransf_11"/>
    <property type="match status" value="1"/>
</dbReference>
<dbReference type="SUPFAM" id="SSF53335">
    <property type="entry name" value="S-adenosyl-L-methionine-dependent methyltransferases"/>
    <property type="match status" value="1"/>
</dbReference>
<reference evidence="7" key="4">
    <citation type="submission" date="2016-08" db="EMBL/GenBank/DDBJ databases">
        <title>Sequencing, assembly and comparative genomics of S. aureofaciens ATCC 10762.</title>
        <authorList>
            <person name="Gradnigo J.S."/>
            <person name="Johnson N."/>
            <person name="Somerville G.A."/>
        </authorList>
    </citation>
    <scope>NUCLEOTIDE SEQUENCE [LARGE SCALE GENOMIC DNA]</scope>
    <source>
        <strain evidence="7">ATCC 10762 / DSM 40127 / CCM 3239 / JCM 4008 / LMG 5968 / NBRC 12843 / NCIMB 8234 / A-377</strain>
    </source>
</reference>
<evidence type="ECO:0000313" key="7">
    <source>
        <dbReference type="Proteomes" id="UP000037395"/>
    </source>
</evidence>
<gene>
    <name evidence="5" type="ORF">GCM10010502_03160</name>
    <name evidence="6" type="ORF">HS99_0014780</name>
</gene>
<organism evidence="6 7">
    <name type="scientific">Kitasatospora aureofaciens</name>
    <name type="common">Streptomyces aureofaciens</name>
    <dbReference type="NCBI Taxonomy" id="1894"/>
    <lineage>
        <taxon>Bacteria</taxon>
        <taxon>Bacillati</taxon>
        <taxon>Actinomycetota</taxon>
        <taxon>Actinomycetes</taxon>
        <taxon>Kitasatosporales</taxon>
        <taxon>Streptomycetaceae</taxon>
        <taxon>Kitasatospora</taxon>
    </lineage>
</organism>